<dbReference type="AlphaFoldDB" id="A0A7W9BP20"/>
<dbReference type="EMBL" id="JACIJM010000022">
    <property type="protein sequence ID" value="MBB5724077.1"/>
    <property type="molecule type" value="Genomic_DNA"/>
</dbReference>
<evidence type="ECO:0000313" key="2">
    <source>
        <dbReference type="Proteomes" id="UP000535415"/>
    </source>
</evidence>
<reference evidence="1 2" key="1">
    <citation type="submission" date="2020-08" db="EMBL/GenBank/DDBJ databases">
        <title>Genomic Encyclopedia of Type Strains, Phase IV (KMG-IV): sequencing the most valuable type-strain genomes for metagenomic binning, comparative biology and taxonomic classification.</title>
        <authorList>
            <person name="Goeker M."/>
        </authorList>
    </citation>
    <scope>NUCLEOTIDE SEQUENCE [LARGE SCALE GENOMIC DNA]</scope>
    <source>
        <strain evidence="1 2">DSM 101064</strain>
    </source>
</reference>
<comment type="caution">
    <text evidence="1">The sequence shown here is derived from an EMBL/GenBank/DDBJ whole genome shotgun (WGS) entry which is preliminary data.</text>
</comment>
<accession>A0A7W9BP20</accession>
<gene>
    <name evidence="1" type="ORF">FHS72_003728</name>
</gene>
<dbReference type="Proteomes" id="UP000535415">
    <property type="component" value="Unassembled WGS sequence"/>
</dbReference>
<sequence length="69" mass="7695">MLAPLSSILRIDCRAAVRAFDVFDDLLARARRCLSHLPLLSGDDEPETLSYQITLFAPIGADVRQNLRP</sequence>
<organism evidence="1 2">
    <name type="scientific">Yoonia ponticola</name>
    <dbReference type="NCBI Taxonomy" id="1524255"/>
    <lineage>
        <taxon>Bacteria</taxon>
        <taxon>Pseudomonadati</taxon>
        <taxon>Pseudomonadota</taxon>
        <taxon>Alphaproteobacteria</taxon>
        <taxon>Rhodobacterales</taxon>
        <taxon>Paracoccaceae</taxon>
        <taxon>Yoonia</taxon>
    </lineage>
</organism>
<evidence type="ECO:0000313" key="1">
    <source>
        <dbReference type="EMBL" id="MBB5724077.1"/>
    </source>
</evidence>
<proteinExistence type="predicted"/>
<name>A0A7W9BP20_9RHOB</name>
<protein>
    <submittedName>
        <fullName evidence="1">Uncharacterized protein</fullName>
    </submittedName>
</protein>
<keyword evidence="2" id="KW-1185">Reference proteome</keyword>